<dbReference type="AlphaFoldDB" id="A0A1Y0ENP2"/>
<dbReference type="EMBL" id="CP021455">
    <property type="protein sequence ID" value="ARU05060.1"/>
    <property type="molecule type" value="Genomic_DNA"/>
</dbReference>
<sequence>MRVRHPHTDQPGLAPPPASPPAAQAWTRSRERSATPVVRFMLRLSLLLGRRLTRPVLHGIAAYFWLFAPQARRHSLVYLRRALGREPTLGERYGHVLAFASCIHDRVFWLAGREHEFDIQITGVEHVLAARQTPVERPADPVRANAANAARASAPAPTASASPLDAAPPASEATQAAEPGATTAGPAGGPANTQANKPASGSADARANSPAHGPVAAPTEGPADTRTNTPAAAPGSSAPRGIMFIGAHVGSFEALRTLGARHGIESRMLMYEANARKLNGVLAELDPGLPRRIIALGQPDAMLRVRDALAAGECVGALADRSFDHQPGVPLPFLGATAAFPRGPFQLAALLGVPTVFMAGIYRGGRRYELQFAPVFDFSTVARGDRQAAIAQAQAAYVARLEATCRAHPLNWFNFFDFWRASAADP</sequence>
<dbReference type="GO" id="GO:0005886">
    <property type="term" value="C:plasma membrane"/>
    <property type="evidence" value="ECO:0007669"/>
    <property type="project" value="UniProtKB-SubCell"/>
</dbReference>
<dbReference type="Proteomes" id="UP000196138">
    <property type="component" value="Chromosome"/>
</dbReference>
<proteinExistence type="predicted"/>
<feature type="region of interest" description="Disordered" evidence="7">
    <location>
        <begin position="135"/>
        <end position="237"/>
    </location>
</feature>
<comment type="subcellular location">
    <subcellularLocation>
        <location evidence="1">Cell inner membrane</location>
    </subcellularLocation>
</comment>
<keyword evidence="4" id="KW-0808">Transferase</keyword>
<dbReference type="Pfam" id="PF03279">
    <property type="entry name" value="Lip_A_acyltrans"/>
    <property type="match status" value="1"/>
</dbReference>
<evidence type="ECO:0000256" key="1">
    <source>
        <dbReference type="ARBA" id="ARBA00004533"/>
    </source>
</evidence>
<keyword evidence="3" id="KW-0997">Cell inner membrane</keyword>
<evidence type="ECO:0000256" key="5">
    <source>
        <dbReference type="ARBA" id="ARBA00023136"/>
    </source>
</evidence>
<evidence type="ECO:0000256" key="7">
    <source>
        <dbReference type="SAM" id="MobiDB-lite"/>
    </source>
</evidence>
<dbReference type="KEGG" id="cser:CCO03_10490"/>
<evidence type="ECO:0000313" key="8">
    <source>
        <dbReference type="EMBL" id="ARU05060.1"/>
    </source>
</evidence>
<keyword evidence="5" id="KW-0472">Membrane</keyword>
<dbReference type="PANTHER" id="PTHR30606">
    <property type="entry name" value="LIPID A BIOSYNTHESIS LAUROYL ACYLTRANSFERASE"/>
    <property type="match status" value="1"/>
</dbReference>
<feature type="compositionally biased region" description="Low complexity" evidence="7">
    <location>
        <begin position="141"/>
        <end position="196"/>
    </location>
</feature>
<evidence type="ECO:0000256" key="2">
    <source>
        <dbReference type="ARBA" id="ARBA00022475"/>
    </source>
</evidence>
<evidence type="ECO:0000256" key="4">
    <source>
        <dbReference type="ARBA" id="ARBA00022679"/>
    </source>
</evidence>
<keyword evidence="2" id="KW-1003">Cell membrane</keyword>
<gene>
    <name evidence="8" type="ORF">CCO03_10490</name>
</gene>
<keyword evidence="9" id="KW-1185">Reference proteome</keyword>
<accession>A0A1Y0ENP2</accession>
<evidence type="ECO:0000256" key="6">
    <source>
        <dbReference type="ARBA" id="ARBA00023315"/>
    </source>
</evidence>
<dbReference type="GO" id="GO:0009247">
    <property type="term" value="P:glycolipid biosynthetic process"/>
    <property type="evidence" value="ECO:0007669"/>
    <property type="project" value="UniProtKB-ARBA"/>
</dbReference>
<name>A0A1Y0ENP2_9BURK</name>
<dbReference type="InterPro" id="IPR004960">
    <property type="entry name" value="LipA_acyltrans"/>
</dbReference>
<dbReference type="PANTHER" id="PTHR30606:SF9">
    <property type="entry name" value="LIPID A BIOSYNTHESIS LAUROYLTRANSFERASE"/>
    <property type="match status" value="1"/>
</dbReference>
<dbReference type="CDD" id="cd07984">
    <property type="entry name" value="LPLAT_LABLAT-like"/>
    <property type="match status" value="1"/>
</dbReference>
<protein>
    <recommendedName>
        <fullName evidence="10">Lipid A biosynthesis acyltransferase</fullName>
    </recommendedName>
</protein>
<evidence type="ECO:0008006" key="10">
    <source>
        <dbReference type="Google" id="ProtNLM"/>
    </source>
</evidence>
<reference evidence="8 9" key="1">
    <citation type="submission" date="2017-05" db="EMBL/GenBank/DDBJ databases">
        <authorList>
            <person name="Song R."/>
            <person name="Chenine A.L."/>
            <person name="Ruprecht R.M."/>
        </authorList>
    </citation>
    <scope>NUCLEOTIDE SEQUENCE [LARGE SCALE GENOMIC DNA]</scope>
    <source>
        <strain evidence="8 9">DSM 26136</strain>
    </source>
</reference>
<evidence type="ECO:0000313" key="9">
    <source>
        <dbReference type="Proteomes" id="UP000196138"/>
    </source>
</evidence>
<feature type="region of interest" description="Disordered" evidence="7">
    <location>
        <begin position="1"/>
        <end position="30"/>
    </location>
</feature>
<organism evidence="8 9">
    <name type="scientific">Comamonas serinivorans</name>
    <dbReference type="NCBI Taxonomy" id="1082851"/>
    <lineage>
        <taxon>Bacteria</taxon>
        <taxon>Pseudomonadati</taxon>
        <taxon>Pseudomonadota</taxon>
        <taxon>Betaproteobacteria</taxon>
        <taxon>Burkholderiales</taxon>
        <taxon>Comamonadaceae</taxon>
        <taxon>Comamonas</taxon>
    </lineage>
</organism>
<evidence type="ECO:0000256" key="3">
    <source>
        <dbReference type="ARBA" id="ARBA00022519"/>
    </source>
</evidence>
<keyword evidence="6" id="KW-0012">Acyltransferase</keyword>
<dbReference type="GO" id="GO:0016746">
    <property type="term" value="F:acyltransferase activity"/>
    <property type="evidence" value="ECO:0007669"/>
    <property type="project" value="UniProtKB-KW"/>
</dbReference>